<keyword evidence="3" id="KW-1185">Reference proteome</keyword>
<reference evidence="2" key="1">
    <citation type="submission" date="2020-07" db="EMBL/GenBank/DDBJ databases">
        <title>A long reads based de novo assembly of the rainbow trout Arlee double haploid line genome.</title>
        <authorList>
            <person name="Gao G."/>
            <person name="Palti Y."/>
        </authorList>
    </citation>
    <scope>NUCLEOTIDE SEQUENCE [LARGE SCALE GENOMIC DNA]</scope>
</reference>
<evidence type="ECO:0000313" key="3">
    <source>
        <dbReference type="Proteomes" id="UP000694395"/>
    </source>
</evidence>
<feature type="signal peptide" evidence="1">
    <location>
        <begin position="1"/>
        <end position="21"/>
    </location>
</feature>
<evidence type="ECO:0000313" key="2">
    <source>
        <dbReference type="Ensembl" id="ENSOMYP00000085614.2"/>
    </source>
</evidence>
<reference evidence="2" key="3">
    <citation type="submission" date="2025-09" db="UniProtKB">
        <authorList>
            <consortium name="Ensembl"/>
        </authorList>
    </citation>
    <scope>IDENTIFICATION</scope>
</reference>
<accession>A0A8C7TR51</accession>
<evidence type="ECO:0000256" key="1">
    <source>
        <dbReference type="SAM" id="SignalP"/>
    </source>
</evidence>
<keyword evidence="1" id="KW-0732">Signal</keyword>
<dbReference type="GeneTree" id="ENSGT00990000212710"/>
<proteinExistence type="predicted"/>
<feature type="chain" id="PRO_5035454655" description="Gonadoliberin" evidence="1">
    <location>
        <begin position="22"/>
        <end position="112"/>
    </location>
</feature>
<sequence length="112" mass="12336">EEDKHALLLLLLLVVELLSQGCRQDWSYDMSPGGKRQSGSLSETMGNVSILPIHNVEVGLFTKGCDGAYPMMGGILFGCDVSPHAKMYRLREFVSDIYNFANRAVSLQEATP</sequence>
<dbReference type="AlphaFoldDB" id="A0A8C7TR51"/>
<reference evidence="2" key="2">
    <citation type="submission" date="2025-08" db="UniProtKB">
        <authorList>
            <consortium name="Ensembl"/>
        </authorList>
    </citation>
    <scope>IDENTIFICATION</scope>
</reference>
<dbReference type="Proteomes" id="UP000694395">
    <property type="component" value="Chromosome 6"/>
</dbReference>
<protein>
    <recommendedName>
        <fullName evidence="4">Gonadoliberin</fullName>
    </recommendedName>
</protein>
<dbReference type="Ensembl" id="ENSOMYT00000093324.2">
    <property type="protein sequence ID" value="ENSOMYP00000085614.2"/>
    <property type="gene ID" value="ENSOMYG00000039650.2"/>
</dbReference>
<evidence type="ECO:0008006" key="4">
    <source>
        <dbReference type="Google" id="ProtNLM"/>
    </source>
</evidence>
<organism evidence="2 3">
    <name type="scientific">Oncorhynchus mykiss</name>
    <name type="common">Rainbow trout</name>
    <name type="synonym">Salmo gairdneri</name>
    <dbReference type="NCBI Taxonomy" id="8022"/>
    <lineage>
        <taxon>Eukaryota</taxon>
        <taxon>Metazoa</taxon>
        <taxon>Chordata</taxon>
        <taxon>Craniata</taxon>
        <taxon>Vertebrata</taxon>
        <taxon>Euteleostomi</taxon>
        <taxon>Actinopterygii</taxon>
        <taxon>Neopterygii</taxon>
        <taxon>Teleostei</taxon>
        <taxon>Protacanthopterygii</taxon>
        <taxon>Salmoniformes</taxon>
        <taxon>Salmonidae</taxon>
        <taxon>Salmoninae</taxon>
        <taxon>Oncorhynchus</taxon>
    </lineage>
</organism>
<name>A0A8C7TR51_ONCMY</name>